<keyword evidence="1" id="KW-0732">Signal</keyword>
<accession>A0ABQ9ULK2</accession>
<evidence type="ECO:0000256" key="1">
    <source>
        <dbReference type="ARBA" id="ARBA00022729"/>
    </source>
</evidence>
<reference evidence="4 5" key="1">
    <citation type="submission" date="2023-05" db="EMBL/GenBank/DDBJ databases">
        <title>B98-5 Cell Line De Novo Hybrid Assembly: An Optical Mapping Approach.</title>
        <authorList>
            <person name="Kananen K."/>
            <person name="Auerbach J.A."/>
            <person name="Kautto E."/>
            <person name="Blachly J.S."/>
        </authorList>
    </citation>
    <scope>NUCLEOTIDE SEQUENCE [LARGE SCALE GENOMIC DNA]</scope>
    <source>
        <strain evidence="4">B95-8</strain>
        <tissue evidence="4">Cell line</tissue>
    </source>
</reference>
<evidence type="ECO:0000313" key="5">
    <source>
        <dbReference type="Proteomes" id="UP001266305"/>
    </source>
</evidence>
<dbReference type="EMBL" id="JASSZA010000012">
    <property type="protein sequence ID" value="KAK2097132.1"/>
    <property type="molecule type" value="Genomic_DNA"/>
</dbReference>
<feature type="region of interest" description="Disordered" evidence="3">
    <location>
        <begin position="20"/>
        <end position="52"/>
    </location>
</feature>
<name>A0ABQ9ULK2_SAGOE</name>
<dbReference type="SUPFAM" id="SSF111418">
    <property type="entry name" value="Hormone receptor domain"/>
    <property type="match status" value="1"/>
</dbReference>
<proteinExistence type="predicted"/>
<protein>
    <submittedName>
        <fullName evidence="4">Uncharacterized protein</fullName>
    </submittedName>
</protein>
<dbReference type="InterPro" id="IPR001571">
    <property type="entry name" value="GPCR_2_VIP_rcpt"/>
</dbReference>
<keyword evidence="2" id="KW-1015">Disulfide bond</keyword>
<sequence length="87" mass="9071">MAAFREQLSLTPMPSAREAALTAVQTQGSSSAPSGTDVSPGNISKNCTSDGWSETFPDFIDACGYSDPEDESKVGSHVVLRWSGSAS</sequence>
<keyword evidence="5" id="KW-1185">Reference proteome</keyword>
<comment type="caution">
    <text evidence="4">The sequence shown here is derived from an EMBL/GenBank/DDBJ whole genome shotgun (WGS) entry which is preliminary data.</text>
</comment>
<evidence type="ECO:0000256" key="2">
    <source>
        <dbReference type="ARBA" id="ARBA00023157"/>
    </source>
</evidence>
<dbReference type="InterPro" id="IPR036445">
    <property type="entry name" value="GPCR_2_extracell_dom_sf"/>
</dbReference>
<evidence type="ECO:0000256" key="3">
    <source>
        <dbReference type="SAM" id="MobiDB-lite"/>
    </source>
</evidence>
<feature type="compositionally biased region" description="Polar residues" evidence="3">
    <location>
        <begin position="23"/>
        <end position="52"/>
    </location>
</feature>
<gene>
    <name evidence="4" type="ORF">P7K49_026166</name>
</gene>
<dbReference type="PRINTS" id="PR00491">
    <property type="entry name" value="VASOACTVEIPR"/>
</dbReference>
<organism evidence="4 5">
    <name type="scientific">Saguinus oedipus</name>
    <name type="common">Cotton-top tamarin</name>
    <name type="synonym">Oedipomidas oedipus</name>
    <dbReference type="NCBI Taxonomy" id="9490"/>
    <lineage>
        <taxon>Eukaryota</taxon>
        <taxon>Metazoa</taxon>
        <taxon>Chordata</taxon>
        <taxon>Craniata</taxon>
        <taxon>Vertebrata</taxon>
        <taxon>Euteleostomi</taxon>
        <taxon>Mammalia</taxon>
        <taxon>Eutheria</taxon>
        <taxon>Euarchontoglires</taxon>
        <taxon>Primates</taxon>
        <taxon>Haplorrhini</taxon>
        <taxon>Platyrrhini</taxon>
        <taxon>Cebidae</taxon>
        <taxon>Callitrichinae</taxon>
        <taxon>Saguinus</taxon>
    </lineage>
</organism>
<evidence type="ECO:0000313" key="4">
    <source>
        <dbReference type="EMBL" id="KAK2097132.1"/>
    </source>
</evidence>
<dbReference type="Proteomes" id="UP001266305">
    <property type="component" value="Unassembled WGS sequence"/>
</dbReference>